<organism evidence="1 2">
    <name type="scientific">Novosphingobium piscinae</name>
    <dbReference type="NCBI Taxonomy" id="1507448"/>
    <lineage>
        <taxon>Bacteria</taxon>
        <taxon>Pseudomonadati</taxon>
        <taxon>Pseudomonadota</taxon>
        <taxon>Alphaproteobacteria</taxon>
        <taxon>Sphingomonadales</taxon>
        <taxon>Sphingomonadaceae</taxon>
        <taxon>Novosphingobium</taxon>
    </lineage>
</organism>
<proteinExistence type="predicted"/>
<evidence type="ECO:0000313" key="2">
    <source>
        <dbReference type="Proteomes" id="UP000551327"/>
    </source>
</evidence>
<protein>
    <submittedName>
        <fullName evidence="1">Uncharacterized protein</fullName>
    </submittedName>
</protein>
<reference evidence="1 2" key="1">
    <citation type="submission" date="2020-08" db="EMBL/GenBank/DDBJ databases">
        <title>The genome sequence of type strain Novosphingobium piscinae KCTC 42194.</title>
        <authorList>
            <person name="Liu Y."/>
        </authorList>
    </citation>
    <scope>NUCLEOTIDE SEQUENCE [LARGE SCALE GENOMIC DNA]</scope>
    <source>
        <strain evidence="1 2">KCTC 42194</strain>
    </source>
</reference>
<evidence type="ECO:0000313" key="1">
    <source>
        <dbReference type="EMBL" id="MBC2668769.1"/>
    </source>
</evidence>
<dbReference type="RefSeq" id="WP_185678635.1">
    <property type="nucleotide sequence ID" value="NZ_JACLAX010000004.1"/>
</dbReference>
<dbReference type="EMBL" id="JACLAX010000004">
    <property type="protein sequence ID" value="MBC2668769.1"/>
    <property type="molecule type" value="Genomic_DNA"/>
</dbReference>
<accession>A0A7X1FXM7</accession>
<dbReference type="AlphaFoldDB" id="A0A7X1FXM7"/>
<gene>
    <name evidence="1" type="ORF">H7F53_06420</name>
</gene>
<dbReference type="Proteomes" id="UP000551327">
    <property type="component" value="Unassembled WGS sequence"/>
</dbReference>
<keyword evidence="2" id="KW-1185">Reference proteome</keyword>
<name>A0A7X1FXM7_9SPHN</name>
<comment type="caution">
    <text evidence="1">The sequence shown here is derived from an EMBL/GenBank/DDBJ whole genome shotgun (WGS) entry which is preliminary data.</text>
</comment>
<sequence>MSLYDEIIASGLPLDDHGAIAEALSIGRTTIVSRPIGIGSVLDALGPVAGAQVLDTLKALSEQDRVVYWAWYLLEAGTLDIGLPTSRAQLDELAAGGVMTAAQATALKALAEIPDPVTSSMVTAALEGHE</sequence>